<protein>
    <submittedName>
        <fullName evidence="1">Uncharacterized protein</fullName>
    </submittedName>
</protein>
<evidence type="ECO:0000313" key="2">
    <source>
        <dbReference type="Proteomes" id="UP000265619"/>
    </source>
</evidence>
<reference evidence="1 2" key="1">
    <citation type="submission" date="2018-09" db="EMBL/GenBank/DDBJ databases">
        <title>Acidovorax cavernicola nov. sp. isolated from Gruta de las Maravillas (Aracena, Spain).</title>
        <authorList>
            <person name="Jurado V."/>
            <person name="Gutierrez-Patricio S."/>
            <person name="Gonzalez-Pimentel J.L."/>
            <person name="Miller A.Z."/>
            <person name="Laiz L."/>
            <person name="Saiz-Jimenez C."/>
        </authorList>
    </citation>
    <scope>NUCLEOTIDE SEQUENCE [LARGE SCALE GENOMIC DNA]</scope>
    <source>
        <strain evidence="1 2">1011MAR4D40.2</strain>
    </source>
</reference>
<dbReference type="EMBL" id="QXMN01000018">
    <property type="protein sequence ID" value="RIX78826.1"/>
    <property type="molecule type" value="Genomic_DNA"/>
</dbReference>
<evidence type="ECO:0000313" key="1">
    <source>
        <dbReference type="EMBL" id="RIX78826.1"/>
    </source>
</evidence>
<dbReference type="OrthoDB" id="796745at2"/>
<dbReference type="RefSeq" id="WP_119554480.1">
    <property type="nucleotide sequence ID" value="NZ_QXMN01000018.1"/>
</dbReference>
<proteinExistence type="predicted"/>
<sequence>MPQLTKADLHYTDYSWTAVPGDDPTQVKTDADRLSRKEGYEVLAYLNSFVGPEKVDLSKATRLIIEWIVHEKLPSNVQGRTKVTAWIVENYVTLKPSYPR</sequence>
<gene>
    <name evidence="1" type="ORF">D3H34_15570</name>
</gene>
<dbReference type="Proteomes" id="UP000265619">
    <property type="component" value="Unassembled WGS sequence"/>
</dbReference>
<keyword evidence="2" id="KW-1185">Reference proteome</keyword>
<name>A0A9X8D4C9_9BURK</name>
<comment type="caution">
    <text evidence="1">The sequence shown here is derived from an EMBL/GenBank/DDBJ whole genome shotgun (WGS) entry which is preliminary data.</text>
</comment>
<organism evidence="1 2">
    <name type="scientific">Acidovorax cavernicola</name>
    <dbReference type="NCBI Taxonomy" id="1675792"/>
    <lineage>
        <taxon>Bacteria</taxon>
        <taxon>Pseudomonadati</taxon>
        <taxon>Pseudomonadota</taxon>
        <taxon>Betaproteobacteria</taxon>
        <taxon>Burkholderiales</taxon>
        <taxon>Comamonadaceae</taxon>
        <taxon>Acidovorax</taxon>
    </lineage>
</organism>
<dbReference type="AlphaFoldDB" id="A0A9X8D4C9"/>
<accession>A0A9X8D4C9</accession>